<dbReference type="EC" id="2.3.1.48" evidence="1"/>
<keyword evidence="5" id="KW-0812">Transmembrane</keyword>
<dbReference type="GO" id="GO:0004596">
    <property type="term" value="F:protein-N-terminal amino-acid acetyltransferase activity"/>
    <property type="evidence" value="ECO:0007669"/>
    <property type="project" value="InterPro"/>
</dbReference>
<dbReference type="AlphaFoldDB" id="A0A430Q8S9"/>
<dbReference type="EMBL" id="QMKO01002265">
    <property type="protein sequence ID" value="RTG84102.1"/>
    <property type="molecule type" value="Genomic_DNA"/>
</dbReference>
<keyword evidence="2 6" id="KW-0808">Transferase</keyword>
<dbReference type="GO" id="GO:0004402">
    <property type="term" value="F:histone acetyltransferase activity"/>
    <property type="evidence" value="ECO:0007669"/>
    <property type="project" value="TreeGrafter"/>
</dbReference>
<organism evidence="6 7">
    <name type="scientific">Schistosoma bovis</name>
    <name type="common">Blood fluke</name>
    <dbReference type="NCBI Taxonomy" id="6184"/>
    <lineage>
        <taxon>Eukaryota</taxon>
        <taxon>Metazoa</taxon>
        <taxon>Spiralia</taxon>
        <taxon>Lophotrochozoa</taxon>
        <taxon>Platyhelminthes</taxon>
        <taxon>Trematoda</taxon>
        <taxon>Digenea</taxon>
        <taxon>Strigeidida</taxon>
        <taxon>Schistosomatoidea</taxon>
        <taxon>Schistosomatidae</taxon>
        <taxon>Schistosoma</taxon>
    </lineage>
</organism>
<evidence type="ECO:0000313" key="6">
    <source>
        <dbReference type="EMBL" id="RTG84102.1"/>
    </source>
</evidence>
<gene>
    <name evidence="6" type="ORF">DC041_0005660</name>
</gene>
<dbReference type="InterPro" id="IPR016181">
    <property type="entry name" value="Acyl_CoA_acyltransferase"/>
</dbReference>
<evidence type="ECO:0000256" key="2">
    <source>
        <dbReference type="ARBA" id="ARBA00022679"/>
    </source>
</evidence>
<keyword evidence="5" id="KW-0472">Membrane</keyword>
<dbReference type="Gene3D" id="3.40.630.30">
    <property type="match status" value="2"/>
</dbReference>
<keyword evidence="3" id="KW-0156">Chromatin regulator</keyword>
<protein>
    <recommendedName>
        <fullName evidence="1">histone acetyltransferase</fullName>
        <ecNumber evidence="1">2.3.1.48</ecNumber>
    </recommendedName>
</protein>
<accession>A0A430Q8S9</accession>
<dbReference type="PANTHER" id="PTHR14744">
    <property type="entry name" value="N-ALPHA-ACETYLTRANSFERASE 60"/>
    <property type="match status" value="1"/>
</dbReference>
<dbReference type="SUPFAM" id="SSF55729">
    <property type="entry name" value="Acyl-CoA N-acyltransferases (Nat)"/>
    <property type="match status" value="1"/>
</dbReference>
<proteinExistence type="predicted"/>
<dbReference type="GO" id="GO:0000139">
    <property type="term" value="C:Golgi membrane"/>
    <property type="evidence" value="ECO:0007669"/>
    <property type="project" value="TreeGrafter"/>
</dbReference>
<dbReference type="STRING" id="6184.A0A430Q8S9"/>
<sequence length="254" mass="28674">MESDDISVLRFRSVCKYDVMKLQSLYEECFPVSYPSSWFQDLLDNSSLISIAAVSGDDLVASILLRSFIGYVSGENMDWLNDSNDQGDLSCSDLFSQTVNVNPAHHRNGEDCYSDSNVSTKYNDTSSSIIWRVKDYKSLYNLITQLPRVSPVQAVYLHVLHSNLHARRFYENRGFIFLHTRPGCYTIDGRSADGCTYVLHTNGGYLDCKPMYPYLSLLVLLVVLLLIVWLPVSQIQGVSSKLIHSGLSLNMITQ</sequence>
<comment type="caution">
    <text evidence="6">The sequence shown here is derived from an EMBL/GenBank/DDBJ whole genome shotgun (WGS) entry which is preliminary data.</text>
</comment>
<evidence type="ECO:0000256" key="5">
    <source>
        <dbReference type="SAM" id="Phobius"/>
    </source>
</evidence>
<evidence type="ECO:0000256" key="1">
    <source>
        <dbReference type="ARBA" id="ARBA00013184"/>
    </source>
</evidence>
<keyword evidence="4" id="KW-0012">Acyltransferase</keyword>
<reference evidence="6 7" key="1">
    <citation type="journal article" date="2019" name="PLoS Pathog.">
        <title>Genome sequence of the bovine parasite Schistosoma bovis Tanzania.</title>
        <authorList>
            <person name="Oey H."/>
            <person name="Zakrzewski M."/>
            <person name="Gobert G."/>
            <person name="Gravermann K."/>
            <person name="Stoye J."/>
            <person name="Jones M."/>
            <person name="Mcmanus D."/>
            <person name="Krause L."/>
        </authorList>
    </citation>
    <scope>NUCLEOTIDE SEQUENCE [LARGE SCALE GENOMIC DNA]</scope>
    <source>
        <strain evidence="6 7">TAN1997</strain>
    </source>
</reference>
<evidence type="ECO:0000256" key="3">
    <source>
        <dbReference type="ARBA" id="ARBA00022853"/>
    </source>
</evidence>
<evidence type="ECO:0000256" key="4">
    <source>
        <dbReference type="ARBA" id="ARBA00023315"/>
    </source>
</evidence>
<feature type="transmembrane region" description="Helical" evidence="5">
    <location>
        <begin position="211"/>
        <end position="232"/>
    </location>
</feature>
<keyword evidence="5" id="KW-1133">Transmembrane helix</keyword>
<dbReference type="Proteomes" id="UP000290809">
    <property type="component" value="Unassembled WGS sequence"/>
</dbReference>
<dbReference type="PANTHER" id="PTHR14744:SF15">
    <property type="entry name" value="N-ALPHA-ACETYLTRANSFERASE 60"/>
    <property type="match status" value="1"/>
</dbReference>
<keyword evidence="7" id="KW-1185">Reference proteome</keyword>
<dbReference type="InterPro" id="IPR045141">
    <property type="entry name" value="NAA60-like"/>
</dbReference>
<name>A0A430Q8S9_SCHBO</name>
<evidence type="ECO:0000313" key="7">
    <source>
        <dbReference type="Proteomes" id="UP000290809"/>
    </source>
</evidence>